<gene>
    <name evidence="3" type="ORF">ACFSKL_09425</name>
</gene>
<comment type="caution">
    <text evidence="3">The sequence shown here is derived from an EMBL/GenBank/DDBJ whole genome shotgun (WGS) entry which is preliminary data.</text>
</comment>
<name>A0ABW4VMQ5_9BACT</name>
<evidence type="ECO:0000313" key="4">
    <source>
        <dbReference type="Proteomes" id="UP001597361"/>
    </source>
</evidence>
<dbReference type="InterPro" id="IPR013785">
    <property type="entry name" value="Aldolase_TIM"/>
</dbReference>
<dbReference type="Proteomes" id="UP001597361">
    <property type="component" value="Unassembled WGS sequence"/>
</dbReference>
<dbReference type="Gene3D" id="3.20.20.70">
    <property type="entry name" value="Aldolase class I"/>
    <property type="match status" value="1"/>
</dbReference>
<evidence type="ECO:0000256" key="1">
    <source>
        <dbReference type="ARBA" id="ARBA00023239"/>
    </source>
</evidence>
<reference evidence="4" key="1">
    <citation type="journal article" date="2019" name="Int. J. Syst. Evol. Microbiol.">
        <title>The Global Catalogue of Microorganisms (GCM) 10K type strain sequencing project: providing services to taxonomists for standard genome sequencing and annotation.</title>
        <authorList>
            <consortium name="The Broad Institute Genomics Platform"/>
            <consortium name="The Broad Institute Genome Sequencing Center for Infectious Disease"/>
            <person name="Wu L."/>
            <person name="Ma J."/>
        </authorList>
    </citation>
    <scope>NUCLEOTIDE SEQUENCE [LARGE SCALE GENOMIC DNA]</scope>
    <source>
        <strain evidence="4">CGMCC 1.15180</strain>
    </source>
</reference>
<dbReference type="PRINTS" id="PR00146">
    <property type="entry name" value="DHPICSNTHASE"/>
</dbReference>
<dbReference type="PIRSF" id="PIRSF001365">
    <property type="entry name" value="DHDPS"/>
    <property type="match status" value="1"/>
</dbReference>
<dbReference type="InterPro" id="IPR002220">
    <property type="entry name" value="DapA-like"/>
</dbReference>
<dbReference type="PANTHER" id="PTHR12128">
    <property type="entry name" value="DIHYDRODIPICOLINATE SYNTHASE"/>
    <property type="match status" value="1"/>
</dbReference>
<accession>A0ABW4VMQ5</accession>
<keyword evidence="1 2" id="KW-0456">Lyase</keyword>
<keyword evidence="4" id="KW-1185">Reference proteome</keyword>
<sequence length="305" mass="33821">MNWNGVLPAVTTKFSVDGSIDYKLFFINVEEQINAGVAGIILGGTLGESSVLEDEEKMELTSKTIAYVKGRVPVILNIAEGSTKKAIACAQAAESMGVDALMLLPPMRYTTDHRELVTYFADIAKSTTLPIMIYNNPIDYKTYVTLEVFEELLPYENIQAVKESTRDVSNVTRMINKFGDRYKILCGVDTLTMESLTMGADGLVAGLVCAFPKETVVLFKLIKEGKTAEALEIYRWFLPLLELDIHPKLVQYIKLAEEMTGIGSAKVRAPRLELVGEERERVVKLVQKGIDNRPVLEGYTVLAAE</sequence>
<dbReference type="Pfam" id="PF00701">
    <property type="entry name" value="DHDPS"/>
    <property type="match status" value="1"/>
</dbReference>
<dbReference type="SUPFAM" id="SSF51569">
    <property type="entry name" value="Aldolase"/>
    <property type="match status" value="1"/>
</dbReference>
<proteinExistence type="inferred from homology"/>
<evidence type="ECO:0000313" key="3">
    <source>
        <dbReference type="EMBL" id="MFD2035011.1"/>
    </source>
</evidence>
<organism evidence="3 4">
    <name type="scientific">Belliella marina</name>
    <dbReference type="NCBI Taxonomy" id="1644146"/>
    <lineage>
        <taxon>Bacteria</taxon>
        <taxon>Pseudomonadati</taxon>
        <taxon>Bacteroidota</taxon>
        <taxon>Cytophagia</taxon>
        <taxon>Cytophagales</taxon>
        <taxon>Cyclobacteriaceae</taxon>
        <taxon>Belliella</taxon>
    </lineage>
</organism>
<dbReference type="PANTHER" id="PTHR12128:SF72">
    <property type="entry name" value="DIHYDRODIPICOLINATE SYNTHASE"/>
    <property type="match status" value="1"/>
</dbReference>
<evidence type="ECO:0000256" key="2">
    <source>
        <dbReference type="PIRNR" id="PIRNR001365"/>
    </source>
</evidence>
<dbReference type="EMBL" id="JBHUHR010000025">
    <property type="protein sequence ID" value="MFD2035011.1"/>
    <property type="molecule type" value="Genomic_DNA"/>
</dbReference>
<dbReference type="CDD" id="cd00408">
    <property type="entry name" value="DHDPS-like"/>
    <property type="match status" value="1"/>
</dbReference>
<comment type="similarity">
    <text evidence="2">Belongs to the DapA family.</text>
</comment>
<dbReference type="SMART" id="SM01130">
    <property type="entry name" value="DHDPS"/>
    <property type="match status" value="1"/>
</dbReference>
<protein>
    <submittedName>
        <fullName evidence="3">Dihydrodipicolinate synthase family protein</fullName>
    </submittedName>
</protein>
<dbReference type="RefSeq" id="WP_376885665.1">
    <property type="nucleotide sequence ID" value="NZ_JBHUHR010000025.1"/>
</dbReference>